<evidence type="ECO:0000256" key="1">
    <source>
        <dbReference type="ARBA" id="ARBA00023015"/>
    </source>
</evidence>
<dbReference type="RefSeq" id="WP_142707264.1">
    <property type="nucleotide sequence ID" value="NZ_VIRS01000019.1"/>
</dbReference>
<comment type="caution">
    <text evidence="6">The sequence shown here is derived from an EMBL/GenBank/DDBJ whole genome shotgun (WGS) entry which is preliminary data.</text>
</comment>
<dbReference type="SUPFAM" id="SSF46689">
    <property type="entry name" value="Homeodomain-like"/>
    <property type="match status" value="1"/>
</dbReference>
<keyword evidence="7" id="KW-1185">Reference proteome</keyword>
<dbReference type="SUPFAM" id="SSF48498">
    <property type="entry name" value="Tetracyclin repressor-like, C-terminal domain"/>
    <property type="match status" value="1"/>
</dbReference>
<evidence type="ECO:0000256" key="4">
    <source>
        <dbReference type="PROSITE-ProRule" id="PRU00335"/>
    </source>
</evidence>
<dbReference type="PANTHER" id="PTHR30055">
    <property type="entry name" value="HTH-TYPE TRANSCRIPTIONAL REGULATOR RUTR"/>
    <property type="match status" value="1"/>
</dbReference>
<feature type="DNA-binding region" description="H-T-H motif" evidence="4">
    <location>
        <begin position="38"/>
        <end position="57"/>
    </location>
</feature>
<dbReference type="PROSITE" id="PS50977">
    <property type="entry name" value="HTH_TETR_2"/>
    <property type="match status" value="1"/>
</dbReference>
<keyword evidence="3" id="KW-0804">Transcription</keyword>
<evidence type="ECO:0000259" key="5">
    <source>
        <dbReference type="PROSITE" id="PS50977"/>
    </source>
</evidence>
<accession>A0A545ALL4</accession>
<dbReference type="FunCoup" id="A0A545ALL4">
    <property type="interactions" value="1"/>
</dbReference>
<evidence type="ECO:0000313" key="7">
    <source>
        <dbReference type="Proteomes" id="UP000317982"/>
    </source>
</evidence>
<protein>
    <submittedName>
        <fullName evidence="6">TetR family transcriptional regulator</fullName>
    </submittedName>
</protein>
<proteinExistence type="predicted"/>
<dbReference type="InParanoid" id="A0A545ALL4"/>
<dbReference type="Pfam" id="PF21943">
    <property type="entry name" value="TetR_C_46"/>
    <property type="match status" value="1"/>
</dbReference>
<dbReference type="GO" id="GO:0000976">
    <property type="term" value="F:transcription cis-regulatory region binding"/>
    <property type="evidence" value="ECO:0007669"/>
    <property type="project" value="TreeGrafter"/>
</dbReference>
<dbReference type="InterPro" id="IPR036271">
    <property type="entry name" value="Tet_transcr_reg_TetR-rel_C_sf"/>
</dbReference>
<evidence type="ECO:0000256" key="3">
    <source>
        <dbReference type="ARBA" id="ARBA00023163"/>
    </source>
</evidence>
<dbReference type="AlphaFoldDB" id="A0A545ALL4"/>
<dbReference type="InterPro" id="IPR054129">
    <property type="entry name" value="DesT_TetR_C"/>
</dbReference>
<dbReference type="EMBL" id="VIRS01000019">
    <property type="protein sequence ID" value="TQS42207.1"/>
    <property type="molecule type" value="Genomic_DNA"/>
</dbReference>
<dbReference type="InterPro" id="IPR001647">
    <property type="entry name" value="HTH_TetR"/>
</dbReference>
<dbReference type="InterPro" id="IPR023772">
    <property type="entry name" value="DNA-bd_HTH_TetR-type_CS"/>
</dbReference>
<name>A0A545ALL4_9ACTN</name>
<dbReference type="InterPro" id="IPR050109">
    <property type="entry name" value="HTH-type_TetR-like_transc_reg"/>
</dbReference>
<dbReference type="OrthoDB" id="8479950at2"/>
<dbReference type="GO" id="GO:0003700">
    <property type="term" value="F:DNA-binding transcription factor activity"/>
    <property type="evidence" value="ECO:0007669"/>
    <property type="project" value="TreeGrafter"/>
</dbReference>
<evidence type="ECO:0000256" key="2">
    <source>
        <dbReference type="ARBA" id="ARBA00023125"/>
    </source>
</evidence>
<dbReference type="InterPro" id="IPR009057">
    <property type="entry name" value="Homeodomain-like_sf"/>
</dbReference>
<dbReference type="PROSITE" id="PS01081">
    <property type="entry name" value="HTH_TETR_1"/>
    <property type="match status" value="1"/>
</dbReference>
<dbReference type="Proteomes" id="UP000317982">
    <property type="component" value="Unassembled WGS sequence"/>
</dbReference>
<dbReference type="Pfam" id="PF00440">
    <property type="entry name" value="TetR_N"/>
    <property type="match status" value="1"/>
</dbReference>
<gene>
    <name evidence="6" type="ORF">FL583_25035</name>
</gene>
<dbReference type="PANTHER" id="PTHR30055:SF174">
    <property type="entry name" value="TRANSCRIPTIONAL REGULATORY PROTEIN (PROBABLY TETR-FAMILY)-RELATED"/>
    <property type="match status" value="1"/>
</dbReference>
<organism evidence="6 7">
    <name type="scientific">Cryptosporangium phraense</name>
    <dbReference type="NCBI Taxonomy" id="2593070"/>
    <lineage>
        <taxon>Bacteria</taxon>
        <taxon>Bacillati</taxon>
        <taxon>Actinomycetota</taxon>
        <taxon>Actinomycetes</taxon>
        <taxon>Cryptosporangiales</taxon>
        <taxon>Cryptosporangiaceae</taxon>
        <taxon>Cryptosporangium</taxon>
    </lineage>
</organism>
<reference evidence="6 7" key="1">
    <citation type="submission" date="2019-07" db="EMBL/GenBank/DDBJ databases">
        <title>Cryptosporangium phraense sp. nov., isolated from plant litter.</title>
        <authorList>
            <person name="Suriyachadkun C."/>
        </authorList>
    </citation>
    <scope>NUCLEOTIDE SEQUENCE [LARGE SCALE GENOMIC DNA]</scope>
    <source>
        <strain evidence="6 7">A-T 5661</strain>
    </source>
</reference>
<keyword evidence="2 4" id="KW-0238">DNA-binding</keyword>
<dbReference type="Gene3D" id="1.10.357.10">
    <property type="entry name" value="Tetracycline Repressor, domain 2"/>
    <property type="match status" value="1"/>
</dbReference>
<evidence type="ECO:0000313" key="6">
    <source>
        <dbReference type="EMBL" id="TQS42207.1"/>
    </source>
</evidence>
<feature type="domain" description="HTH tetR-type" evidence="5">
    <location>
        <begin position="15"/>
        <end position="75"/>
    </location>
</feature>
<sequence>MRTADRRPRRRLSPAERRAELLAAGGRAFAAASYADVSVADVAAEVGASPALVHHHFGSKHGLYVAVLTEAADDLRRRLRAVADVAEPSERLRAGIGAFVGFVGERRVGWIALYRGRHAADPAVRALFADVRAEVLDVLRADAVAGGCAPGPALEIALRGYLGFVDEACVAWTEQPDGTPPELVVRAAHAALLAALRA</sequence>
<keyword evidence="1" id="KW-0805">Transcription regulation</keyword>